<dbReference type="EMBL" id="AP008211">
    <property type="protein sequence ID" value="BAF16833.2"/>
    <property type="molecule type" value="Genomic_DNA"/>
</dbReference>
<dbReference type="KEGG" id="dosa:Os05g0212200"/>
<sequence>MASASASAGGGGGGGETPLVDRCIDAAAGGAATVEAWRRQRRSLERLPAQLADALLRRLAARRLLFPSLLEVFQHSVEEIDLSGHIAVDAEWLAYLGAFRYLRVLKLADCKNVNSSAVWALSGTILEAFLNHDCIYHGDLDRTSFRDTLVMIM</sequence>
<dbReference type="AlphaFoldDB" id="Q0DJZ0"/>
<protein>
    <submittedName>
        <fullName evidence="1">Os05g0212200 protein</fullName>
    </submittedName>
</protein>
<name>Q0DJZ0_ORYSJ</name>
<evidence type="ECO:0000313" key="1">
    <source>
        <dbReference type="EMBL" id="BAF16833.2"/>
    </source>
</evidence>
<dbReference type="Proteomes" id="UP000000763">
    <property type="component" value="Chromosome 5"/>
</dbReference>
<reference evidence="1 2" key="1">
    <citation type="journal article" date="2005" name="Nature">
        <title>The map-based sequence of the rice genome.</title>
        <authorList>
            <consortium name="International rice genome sequencing project (IRGSP)"/>
            <person name="Matsumoto T."/>
            <person name="Wu J."/>
            <person name="Kanamori H."/>
            <person name="Katayose Y."/>
            <person name="Fujisawa M."/>
            <person name="Namiki N."/>
            <person name="Mizuno H."/>
            <person name="Yamamoto K."/>
            <person name="Antonio B.A."/>
            <person name="Baba T."/>
            <person name="Sakata K."/>
            <person name="Nagamura Y."/>
            <person name="Aoki H."/>
            <person name="Arikawa K."/>
            <person name="Arita K."/>
            <person name="Bito T."/>
            <person name="Chiden Y."/>
            <person name="Fujitsuka N."/>
            <person name="Fukunaka R."/>
            <person name="Hamada M."/>
            <person name="Harada C."/>
            <person name="Hayashi A."/>
            <person name="Hijishita S."/>
            <person name="Honda M."/>
            <person name="Hosokawa S."/>
            <person name="Ichikawa Y."/>
            <person name="Idonuma A."/>
            <person name="Iijima M."/>
            <person name="Ikeda M."/>
            <person name="Ikeno M."/>
            <person name="Ito K."/>
            <person name="Ito S."/>
            <person name="Ito T."/>
            <person name="Ito Y."/>
            <person name="Ito Y."/>
            <person name="Iwabuchi A."/>
            <person name="Kamiya K."/>
            <person name="Karasawa W."/>
            <person name="Kurita K."/>
            <person name="Katagiri S."/>
            <person name="Kikuta A."/>
            <person name="Kobayashi H."/>
            <person name="Kobayashi N."/>
            <person name="Machita K."/>
            <person name="Maehara T."/>
            <person name="Masukawa M."/>
            <person name="Mizubayashi T."/>
            <person name="Mukai Y."/>
            <person name="Nagasaki H."/>
            <person name="Nagata Y."/>
            <person name="Naito S."/>
            <person name="Nakashima M."/>
            <person name="Nakama Y."/>
            <person name="Nakamichi Y."/>
            <person name="Nakamura M."/>
            <person name="Meguro A."/>
            <person name="Negishi M."/>
            <person name="Ohta I."/>
            <person name="Ohta T."/>
            <person name="Okamoto M."/>
            <person name="Ono N."/>
            <person name="Saji S."/>
            <person name="Sakaguchi M."/>
            <person name="Sakai K."/>
            <person name="Shibata M."/>
            <person name="Shimokawa T."/>
            <person name="Song J."/>
            <person name="Takazaki Y."/>
            <person name="Terasawa K."/>
            <person name="Tsugane M."/>
            <person name="Tsuji K."/>
            <person name="Ueda S."/>
            <person name="Waki K."/>
            <person name="Yamagata H."/>
            <person name="Yamamoto M."/>
            <person name="Yamamoto S."/>
            <person name="Yamane H."/>
            <person name="Yoshiki S."/>
            <person name="Yoshihara R."/>
            <person name="Yukawa K."/>
            <person name="Zhong H."/>
            <person name="Yano M."/>
            <person name="Yuan Q."/>
            <person name="Ouyang S."/>
            <person name="Liu J."/>
            <person name="Jones K.M."/>
            <person name="Gansberger K."/>
            <person name="Moffat K."/>
            <person name="Hill J."/>
            <person name="Bera J."/>
            <person name="Fadrosh D."/>
            <person name="Jin S."/>
            <person name="Johri S."/>
            <person name="Kim M."/>
            <person name="Overton L."/>
            <person name="Reardon M."/>
            <person name="Tsitrin T."/>
            <person name="Vuong H."/>
            <person name="Weaver B."/>
            <person name="Ciecko A."/>
            <person name="Tallon L."/>
            <person name="Jackson J."/>
            <person name="Pai G."/>
            <person name="Aken S.V."/>
            <person name="Utterback T."/>
            <person name="Reidmuller S."/>
            <person name="Feldblyum T."/>
            <person name="Hsiao J."/>
            <person name="Zismann V."/>
            <person name="Iobst S."/>
            <person name="de Vazeille A.R."/>
            <person name="Buell C.R."/>
            <person name="Ying K."/>
            <person name="Li Y."/>
            <person name="Lu T."/>
            <person name="Huang Y."/>
            <person name="Zhao Q."/>
            <person name="Feng Q."/>
            <person name="Zhang L."/>
            <person name="Zhu J."/>
            <person name="Weng Q."/>
            <person name="Mu J."/>
            <person name="Lu Y."/>
            <person name="Fan D."/>
            <person name="Liu Y."/>
            <person name="Guan J."/>
            <person name="Zhang Y."/>
            <person name="Yu S."/>
            <person name="Liu X."/>
            <person name="Zhang Y."/>
            <person name="Hong G."/>
            <person name="Han B."/>
            <person name="Choisne N."/>
            <person name="Demange N."/>
            <person name="Orjeda G."/>
            <person name="Samain S."/>
            <person name="Cattolico L."/>
            <person name="Pelletier E."/>
            <person name="Couloux A."/>
            <person name="Segurens B."/>
            <person name="Wincker P."/>
            <person name="D'Hont A."/>
            <person name="Scarpelli C."/>
            <person name="Weissenbach J."/>
            <person name="Salanoubat M."/>
            <person name="Quetier F."/>
            <person name="Yu Y."/>
            <person name="Kim H.R."/>
            <person name="Rambo T."/>
            <person name="Currie J."/>
            <person name="Collura K."/>
            <person name="Luo M."/>
            <person name="Yang T."/>
            <person name="Ammiraju J.S.S."/>
            <person name="Engler F."/>
            <person name="Soderlund C."/>
            <person name="Wing R.A."/>
            <person name="Palmer L.E."/>
            <person name="de la Bastide M."/>
            <person name="Spiegel L."/>
            <person name="Nascimento L."/>
            <person name="Zutavern T."/>
            <person name="O'Shaughnessy A."/>
            <person name="Dike S."/>
            <person name="Dedhia N."/>
            <person name="Preston R."/>
            <person name="Balija V."/>
            <person name="McCombie W.R."/>
            <person name="Chow T."/>
            <person name="Chen H."/>
            <person name="Chung M."/>
            <person name="Chen C."/>
            <person name="Shaw J."/>
            <person name="Wu H."/>
            <person name="Hsiao K."/>
            <person name="Chao Y."/>
            <person name="Chu M."/>
            <person name="Cheng C."/>
            <person name="Hour A."/>
            <person name="Lee P."/>
            <person name="Lin S."/>
            <person name="Lin Y."/>
            <person name="Liou J."/>
            <person name="Liu S."/>
            <person name="Hsing Y."/>
            <person name="Raghuvanshi S."/>
            <person name="Mohanty A."/>
            <person name="Bharti A.K."/>
            <person name="Gaur A."/>
            <person name="Gupta V."/>
            <person name="Kumar D."/>
            <person name="Ravi V."/>
            <person name="Vij S."/>
            <person name="Kapur A."/>
            <person name="Khurana P."/>
            <person name="Khurana P."/>
            <person name="Khurana J.P."/>
            <person name="Tyagi A.K."/>
            <person name="Gaikwad K."/>
            <person name="Singh A."/>
            <person name="Dalal V."/>
            <person name="Srivastava S."/>
            <person name="Dixit A."/>
            <person name="Pal A.K."/>
            <person name="Ghazi I.A."/>
            <person name="Yadav M."/>
            <person name="Pandit A."/>
            <person name="Bhargava A."/>
            <person name="Sureshbabu K."/>
            <person name="Batra K."/>
            <person name="Sharma T.R."/>
            <person name="Mohapatra T."/>
            <person name="Singh N.K."/>
            <person name="Messing J."/>
            <person name="Nelson A.B."/>
            <person name="Fuks G."/>
            <person name="Kavchok S."/>
            <person name="Keizer G."/>
            <person name="Linton E."/>
            <person name="Llaca V."/>
            <person name="Song R."/>
            <person name="Tanyolac B."/>
            <person name="Young S."/>
            <person name="Ho-Il K."/>
            <person name="Hahn J.H."/>
            <person name="Sangsakoo G."/>
            <person name="Vanavichit A."/>
            <person name="de Mattos Luiz.A.T."/>
            <person name="Zimmer P.D."/>
            <person name="Malone G."/>
            <person name="Dellagostin O."/>
            <person name="de Oliveira A.C."/>
            <person name="Bevan M."/>
            <person name="Bancroft I."/>
            <person name="Minx P."/>
            <person name="Cordum H."/>
            <person name="Wilson R."/>
            <person name="Cheng Z."/>
            <person name="Jin W."/>
            <person name="Jiang J."/>
            <person name="Leong S.A."/>
            <person name="Iwama H."/>
            <person name="Gojobori T."/>
            <person name="Itoh T."/>
            <person name="Niimura Y."/>
            <person name="Fujii Y."/>
            <person name="Habara T."/>
            <person name="Sakai H."/>
            <person name="Sato Y."/>
            <person name="Wilson G."/>
            <person name="Kumar K."/>
            <person name="McCouch S."/>
            <person name="Juretic N."/>
            <person name="Hoen D."/>
            <person name="Wright S."/>
            <person name="Bruskiewich R."/>
            <person name="Bureau T."/>
            <person name="Miyao A."/>
            <person name="Hirochika H."/>
            <person name="Nishikawa T."/>
            <person name="Kadowaki K."/>
            <person name="Sugiura M."/>
            <person name="Burr B."/>
            <person name="Sasaki T."/>
        </authorList>
    </citation>
    <scope>NUCLEOTIDE SEQUENCE [LARGE SCALE GENOMIC DNA]</scope>
    <source>
        <strain evidence="2">cv. Nipponbare</strain>
    </source>
</reference>
<reference evidence="2" key="2">
    <citation type="journal article" date="2008" name="Nucleic Acids Res.">
        <title>The rice annotation project database (RAP-DB): 2008 update.</title>
        <authorList>
            <consortium name="The rice annotation project (RAP)"/>
        </authorList>
    </citation>
    <scope>GENOME REANNOTATION</scope>
    <source>
        <strain evidence="2">cv. Nipponbare</strain>
    </source>
</reference>
<proteinExistence type="predicted"/>
<dbReference type="Gene3D" id="3.80.10.10">
    <property type="entry name" value="Ribonuclease Inhibitor"/>
    <property type="match status" value="1"/>
</dbReference>
<dbReference type="InterPro" id="IPR032675">
    <property type="entry name" value="LRR_dom_sf"/>
</dbReference>
<evidence type="ECO:0000313" key="2">
    <source>
        <dbReference type="Proteomes" id="UP000000763"/>
    </source>
</evidence>
<organism evidence="1 2">
    <name type="scientific">Oryza sativa subsp. japonica</name>
    <name type="common">Rice</name>
    <dbReference type="NCBI Taxonomy" id="39947"/>
    <lineage>
        <taxon>Eukaryota</taxon>
        <taxon>Viridiplantae</taxon>
        <taxon>Streptophyta</taxon>
        <taxon>Embryophyta</taxon>
        <taxon>Tracheophyta</taxon>
        <taxon>Spermatophyta</taxon>
        <taxon>Magnoliopsida</taxon>
        <taxon>Liliopsida</taxon>
        <taxon>Poales</taxon>
        <taxon>Poaceae</taxon>
        <taxon>BOP clade</taxon>
        <taxon>Oryzoideae</taxon>
        <taxon>Oryzeae</taxon>
        <taxon>Oryzinae</taxon>
        <taxon>Oryza</taxon>
        <taxon>Oryza sativa</taxon>
    </lineage>
</organism>
<gene>
    <name evidence="1" type="ordered locus">Os05g0212200</name>
</gene>
<accession>Q0DJZ0</accession>